<proteinExistence type="predicted"/>
<name>A0A183UML2_TOXCA</name>
<evidence type="ECO:0000313" key="5">
    <source>
        <dbReference type="Proteomes" id="UP000050794"/>
    </source>
</evidence>
<evidence type="ECO:0000256" key="1">
    <source>
        <dbReference type="SAM" id="Coils"/>
    </source>
</evidence>
<evidence type="ECO:0000256" key="2">
    <source>
        <dbReference type="SAM" id="MobiDB-lite"/>
    </source>
</evidence>
<keyword evidence="1" id="KW-0175">Coiled coil</keyword>
<dbReference type="AlphaFoldDB" id="A0A183UML2"/>
<feature type="compositionally biased region" description="Basic and acidic residues" evidence="2">
    <location>
        <begin position="333"/>
        <end position="345"/>
    </location>
</feature>
<evidence type="ECO:0000313" key="4">
    <source>
        <dbReference type="EMBL" id="VDM41053.1"/>
    </source>
</evidence>
<keyword evidence="3" id="KW-1133">Transmembrane helix</keyword>
<keyword evidence="3" id="KW-0472">Membrane</keyword>
<dbReference type="Proteomes" id="UP000050794">
    <property type="component" value="Unassembled WGS sequence"/>
</dbReference>
<dbReference type="EMBL" id="UYWY01020265">
    <property type="protein sequence ID" value="VDM41053.1"/>
    <property type="molecule type" value="Genomic_DNA"/>
</dbReference>
<evidence type="ECO:0000313" key="6">
    <source>
        <dbReference type="WBParaSite" id="TCNE_0000973201-mRNA-1"/>
    </source>
</evidence>
<dbReference type="WBParaSite" id="TCNE_0000973201-mRNA-1">
    <property type="protein sequence ID" value="TCNE_0000973201-mRNA-1"/>
    <property type="gene ID" value="TCNE_0000973201"/>
</dbReference>
<reference evidence="6" key="1">
    <citation type="submission" date="2016-06" db="UniProtKB">
        <authorList>
            <consortium name="WormBaseParasite"/>
        </authorList>
    </citation>
    <scope>IDENTIFICATION</scope>
</reference>
<keyword evidence="5" id="KW-1185">Reference proteome</keyword>
<reference evidence="4 5" key="2">
    <citation type="submission" date="2018-11" db="EMBL/GenBank/DDBJ databases">
        <authorList>
            <consortium name="Pathogen Informatics"/>
        </authorList>
    </citation>
    <scope>NUCLEOTIDE SEQUENCE [LARGE SCALE GENOMIC DNA]</scope>
</reference>
<protein>
    <submittedName>
        <fullName evidence="4 6">Uncharacterized protein</fullName>
    </submittedName>
</protein>
<feature type="region of interest" description="Disordered" evidence="2">
    <location>
        <begin position="297"/>
        <end position="363"/>
    </location>
</feature>
<evidence type="ECO:0000256" key="3">
    <source>
        <dbReference type="SAM" id="Phobius"/>
    </source>
</evidence>
<feature type="compositionally biased region" description="Basic and acidic residues" evidence="2">
    <location>
        <begin position="306"/>
        <end position="323"/>
    </location>
</feature>
<keyword evidence="3" id="KW-0812">Transmembrane</keyword>
<feature type="compositionally biased region" description="Basic and acidic residues" evidence="2">
    <location>
        <begin position="354"/>
        <end position="363"/>
    </location>
</feature>
<feature type="transmembrane region" description="Helical" evidence="3">
    <location>
        <begin position="59"/>
        <end position="78"/>
    </location>
</feature>
<gene>
    <name evidence="4" type="ORF">TCNE_LOCUS9732</name>
</gene>
<organism evidence="5 6">
    <name type="scientific">Toxocara canis</name>
    <name type="common">Canine roundworm</name>
    <dbReference type="NCBI Taxonomy" id="6265"/>
    <lineage>
        <taxon>Eukaryota</taxon>
        <taxon>Metazoa</taxon>
        <taxon>Ecdysozoa</taxon>
        <taxon>Nematoda</taxon>
        <taxon>Chromadorea</taxon>
        <taxon>Rhabditida</taxon>
        <taxon>Spirurina</taxon>
        <taxon>Ascaridomorpha</taxon>
        <taxon>Ascaridoidea</taxon>
        <taxon>Toxocaridae</taxon>
        <taxon>Toxocara</taxon>
    </lineage>
</organism>
<sequence length="363" mass="39640">MTDCSPVETLRVLEDAQQGKLAYSDVDEGSDMYSAHGAQRRGLLRPYAATHGGPVFRNLPLFGFLASLVLFFYIFYVYQAQNAELNLMREQLDVQRKYASTLKAENVEMKVQLEKHKDSETALQAERSLAGKKLEECNNNLRSEKLRADNGRNDLAKLQAENALRAEIARLKGSENVQDAVHSAKGPIQDVKPASNADAAVVPQIVPVNAHEQNKVLTVKEDVQAAAAAGQALVQQSSKDNEKVTVALVGTSGKAHNDPIGGDPIRVSLSITSTRLVMRGDLHEIWADAANVGDVMGMDRPVGPGDRVKLEDRKNQQVDDDGRLVVPGGEYAHSPEEGGVARRNNEAAPDFENDEKRVNEPDV</sequence>
<feature type="coiled-coil region" evidence="1">
    <location>
        <begin position="99"/>
        <end position="161"/>
    </location>
</feature>
<accession>A0A183UML2</accession>